<accession>A0A516G8B4</accession>
<evidence type="ECO:0000256" key="2">
    <source>
        <dbReference type="ARBA" id="ARBA00002147"/>
    </source>
</evidence>
<evidence type="ECO:0000256" key="5">
    <source>
        <dbReference type="ARBA" id="ARBA00013180"/>
    </source>
</evidence>
<dbReference type="RefSeq" id="WP_143782445.1">
    <property type="nucleotide sequence ID" value="NZ_CP041616.1"/>
</dbReference>
<dbReference type="PANTHER" id="PTHR36204:SF1">
    <property type="entry name" value="N-ACETYLMANNOSAMINE-6-PHOSPHATE 2-EPIMERASE-RELATED"/>
    <property type="match status" value="1"/>
</dbReference>
<dbReference type="AlphaFoldDB" id="A0A516G8B4"/>
<dbReference type="GO" id="GO:0006053">
    <property type="term" value="P:N-acetylmannosamine catabolic process"/>
    <property type="evidence" value="ECO:0007669"/>
    <property type="project" value="TreeGrafter"/>
</dbReference>
<comment type="pathway">
    <text evidence="3">Amino-sugar metabolism; N-acetylneuraminate degradation; D-fructose 6-phosphate from N-acetylneuraminate: step 3/5.</text>
</comment>
<comment type="similarity">
    <text evidence="4">Belongs to the NanE family.</text>
</comment>
<evidence type="ECO:0000256" key="4">
    <source>
        <dbReference type="ARBA" id="ARBA00007439"/>
    </source>
</evidence>
<name>A0A516G8B4_9MICO</name>
<dbReference type="GO" id="GO:0005829">
    <property type="term" value="C:cytosol"/>
    <property type="evidence" value="ECO:0007669"/>
    <property type="project" value="TreeGrafter"/>
</dbReference>
<keyword evidence="6" id="KW-0413">Isomerase</keyword>
<dbReference type="SUPFAM" id="SSF51366">
    <property type="entry name" value="Ribulose-phoshate binding barrel"/>
    <property type="match status" value="1"/>
</dbReference>
<dbReference type="EMBL" id="CP041616">
    <property type="protein sequence ID" value="QDO87768.1"/>
    <property type="molecule type" value="Genomic_DNA"/>
</dbReference>
<evidence type="ECO:0000256" key="1">
    <source>
        <dbReference type="ARBA" id="ARBA00000056"/>
    </source>
</evidence>
<dbReference type="GO" id="GO:0047465">
    <property type="term" value="F:N-acylglucosamine-6-phosphate 2-epimerase activity"/>
    <property type="evidence" value="ECO:0007669"/>
    <property type="project" value="UniProtKB-EC"/>
</dbReference>
<dbReference type="InterPro" id="IPR013785">
    <property type="entry name" value="Aldolase_TIM"/>
</dbReference>
<dbReference type="InterPro" id="IPR011060">
    <property type="entry name" value="RibuloseP-bd_barrel"/>
</dbReference>
<dbReference type="Proteomes" id="UP000315395">
    <property type="component" value="Chromosome"/>
</dbReference>
<dbReference type="GO" id="GO:0019262">
    <property type="term" value="P:N-acetylneuraminate catabolic process"/>
    <property type="evidence" value="ECO:0007669"/>
    <property type="project" value="UniProtKB-UniPathway"/>
</dbReference>
<dbReference type="KEGG" id="orz:FNH13_04925"/>
<organism evidence="8 9">
    <name type="scientific">Ornithinimicrobium ciconiae</name>
    <dbReference type="NCBI Taxonomy" id="2594265"/>
    <lineage>
        <taxon>Bacteria</taxon>
        <taxon>Bacillati</taxon>
        <taxon>Actinomycetota</taxon>
        <taxon>Actinomycetes</taxon>
        <taxon>Micrococcales</taxon>
        <taxon>Ornithinimicrobiaceae</taxon>
        <taxon>Ornithinimicrobium</taxon>
    </lineage>
</organism>
<evidence type="ECO:0000313" key="9">
    <source>
        <dbReference type="Proteomes" id="UP000315395"/>
    </source>
</evidence>
<keyword evidence="7" id="KW-0119">Carbohydrate metabolism</keyword>
<gene>
    <name evidence="8" type="ORF">FNH13_04925</name>
</gene>
<proteinExistence type="inferred from homology"/>
<protein>
    <recommendedName>
        <fullName evidence="5">N-acylglucosamine-6-phosphate 2-epimerase</fullName>
        <ecNumber evidence="5">5.1.3.9</ecNumber>
    </recommendedName>
</protein>
<evidence type="ECO:0000313" key="8">
    <source>
        <dbReference type="EMBL" id="QDO87768.1"/>
    </source>
</evidence>
<dbReference type="EC" id="5.1.3.9" evidence="5"/>
<evidence type="ECO:0000256" key="7">
    <source>
        <dbReference type="ARBA" id="ARBA00023277"/>
    </source>
</evidence>
<keyword evidence="9" id="KW-1185">Reference proteome</keyword>
<evidence type="ECO:0000256" key="6">
    <source>
        <dbReference type="ARBA" id="ARBA00023235"/>
    </source>
</evidence>
<dbReference type="InterPro" id="IPR007260">
    <property type="entry name" value="NanE"/>
</dbReference>
<reference evidence="8 9" key="1">
    <citation type="submission" date="2019-07" db="EMBL/GenBank/DDBJ databases">
        <title>complete genome sequencing of Ornithinimicrobium sp. H23M54.</title>
        <authorList>
            <person name="Bae J.-W."/>
            <person name="Lee S.-Y."/>
        </authorList>
    </citation>
    <scope>NUCLEOTIDE SEQUENCE [LARGE SCALE GENOMIC DNA]</scope>
    <source>
        <strain evidence="8 9">H23M54</strain>
    </source>
</reference>
<comment type="function">
    <text evidence="2">Converts N-acetylmannosamine-6-phosphate (ManNAc-6-P) to N-acetylglucosamine-6-phosphate (GlcNAc-6-P).</text>
</comment>
<evidence type="ECO:0000256" key="3">
    <source>
        <dbReference type="ARBA" id="ARBA00005081"/>
    </source>
</evidence>
<dbReference type="PANTHER" id="PTHR36204">
    <property type="entry name" value="N-ACETYLMANNOSAMINE-6-PHOSPHATE 2-EPIMERASE-RELATED"/>
    <property type="match status" value="1"/>
</dbReference>
<comment type="catalytic activity">
    <reaction evidence="1">
        <text>an N-acyl-D-glucosamine 6-phosphate = an N-acyl-D-mannosamine 6-phosphate</text>
        <dbReference type="Rhea" id="RHEA:23932"/>
        <dbReference type="ChEBI" id="CHEBI:57599"/>
        <dbReference type="ChEBI" id="CHEBI:57666"/>
        <dbReference type="EC" id="5.1.3.9"/>
    </reaction>
</comment>
<dbReference type="OrthoDB" id="9781704at2"/>
<dbReference type="UniPathway" id="UPA00629">
    <property type="reaction ID" value="UER00682"/>
</dbReference>
<sequence length="115" mass="11923">MTTTLDDLGALTAGGLIVSCQAYPGEPMRTPDTMSRVASAVVKEGAVAMRLQGLEDLRTVVGAVDVPAIDATLCTRADGSSVADRVLEAAVCAVCAGTAITHPTSLTRWFVEETR</sequence>
<dbReference type="Gene3D" id="3.20.20.70">
    <property type="entry name" value="Aldolase class I"/>
    <property type="match status" value="1"/>
</dbReference>